<comment type="similarity">
    <text evidence="1">Belongs to the GHMP kinase family. IspE subfamily.</text>
</comment>
<name>A0A8S4C2X4_9ACAR</name>
<keyword evidence="4" id="KW-0547">Nucleotide-binding</keyword>
<dbReference type="NCBIfam" id="NF011202">
    <property type="entry name" value="PRK14608.1"/>
    <property type="match status" value="1"/>
</dbReference>
<dbReference type="InterPro" id="IPR004424">
    <property type="entry name" value="IspE"/>
</dbReference>
<dbReference type="InterPro" id="IPR013750">
    <property type="entry name" value="GHMP_kinase_C_dom"/>
</dbReference>
<keyword evidence="11" id="KW-1185">Reference proteome</keyword>
<dbReference type="PANTHER" id="PTHR43527">
    <property type="entry name" value="4-DIPHOSPHOCYTIDYL-2-C-METHYL-D-ERYTHRITOL KINASE, CHLOROPLASTIC"/>
    <property type="match status" value="1"/>
</dbReference>
<dbReference type="InterPro" id="IPR020568">
    <property type="entry name" value="Ribosomal_Su5_D2-typ_SF"/>
</dbReference>
<dbReference type="InterPro" id="IPR006204">
    <property type="entry name" value="GHMP_kinase_N_dom"/>
</dbReference>
<dbReference type="Pfam" id="PF00288">
    <property type="entry name" value="GHMP_kinases_N"/>
    <property type="match status" value="1"/>
</dbReference>
<keyword evidence="3" id="KW-0808">Transferase</keyword>
<sequence length="286" mass="31686">MQILQKSAHAKINLFLHIVGQRGDGYHLLESLFAKLKVHDIVTVQQCNELICNTIGSVVNGTNIAVKAVEKLKDFVNLDSSQRLAFPSNTILGANITINKRIPIGAGLGGGSADAGAILQLLIKLWNIKINKKDLSEIALSIGADVPFCLQDKTAFVTGIGEKISEPLELSSKLDLVLINPGYEILAKDIYCLVKKYSPPLGRENICELIFKGRNDLEEVALEIYKDLIEVKTALREQKNVRVVRMSGSGPTYFAIFDNANSAELARNNLIKEHPNWLIWQDRVWI</sequence>
<evidence type="ECO:0000259" key="8">
    <source>
        <dbReference type="Pfam" id="PF00288"/>
    </source>
</evidence>
<dbReference type="NCBIfam" id="TIGR00154">
    <property type="entry name" value="ispE"/>
    <property type="match status" value="1"/>
</dbReference>
<dbReference type="SUPFAM" id="SSF54211">
    <property type="entry name" value="Ribosomal protein S5 domain 2-like"/>
    <property type="match status" value="1"/>
</dbReference>
<proteinExistence type="inferred from homology"/>
<evidence type="ECO:0000256" key="4">
    <source>
        <dbReference type="ARBA" id="ARBA00022741"/>
    </source>
</evidence>
<dbReference type="AlphaFoldDB" id="A0A8S4C2X4"/>
<evidence type="ECO:0000256" key="5">
    <source>
        <dbReference type="ARBA" id="ARBA00022777"/>
    </source>
</evidence>
<evidence type="ECO:0000256" key="2">
    <source>
        <dbReference type="ARBA" id="ARBA00012052"/>
    </source>
</evidence>
<dbReference type="EMBL" id="CAJVAF010000326">
    <property type="protein sequence ID" value="CAG7597686.1"/>
    <property type="molecule type" value="Genomic_DNA"/>
</dbReference>
<evidence type="ECO:0000313" key="10">
    <source>
        <dbReference type="EMBL" id="CAG7597686.1"/>
    </source>
</evidence>
<dbReference type="PIRSF" id="PIRSF010376">
    <property type="entry name" value="IspE"/>
    <property type="match status" value="1"/>
</dbReference>
<dbReference type="Pfam" id="PF08544">
    <property type="entry name" value="GHMP_kinases_C"/>
    <property type="match status" value="1"/>
</dbReference>
<keyword evidence="6" id="KW-0067">ATP-binding</keyword>
<evidence type="ECO:0000313" key="11">
    <source>
        <dbReference type="Proteomes" id="UP000837675"/>
    </source>
</evidence>
<dbReference type="InterPro" id="IPR036554">
    <property type="entry name" value="GHMP_kinase_C_sf"/>
</dbReference>
<dbReference type="SUPFAM" id="SSF55060">
    <property type="entry name" value="GHMP Kinase, C-terminal domain"/>
    <property type="match status" value="1"/>
</dbReference>
<keyword evidence="5 10" id="KW-0418">Kinase</keyword>
<protein>
    <recommendedName>
        <fullName evidence="2">4-(cytidine 5'-diphospho)-2-C-methyl-D-erythritol kinase</fullName>
        <ecNumber evidence="2">2.7.1.148</ecNumber>
    </recommendedName>
    <alternativeName>
        <fullName evidence="7">4-(cytidine-5'-diphospho)-2-C-methyl-D-erythritol kinase</fullName>
    </alternativeName>
</protein>
<evidence type="ECO:0000256" key="6">
    <source>
        <dbReference type="ARBA" id="ARBA00022840"/>
    </source>
</evidence>
<dbReference type="EC" id="2.7.1.148" evidence="2"/>
<dbReference type="InterPro" id="IPR014721">
    <property type="entry name" value="Ribsml_uS5_D2-typ_fold_subgr"/>
</dbReference>
<dbReference type="GO" id="GO:0005524">
    <property type="term" value="F:ATP binding"/>
    <property type="evidence" value="ECO:0007669"/>
    <property type="project" value="UniProtKB-KW"/>
</dbReference>
<dbReference type="PANTHER" id="PTHR43527:SF2">
    <property type="entry name" value="4-DIPHOSPHOCYTIDYL-2-C-METHYL-D-ERYTHRITOL KINASE, CHLOROPLASTIC"/>
    <property type="match status" value="1"/>
</dbReference>
<accession>A0A8S4C2X4</accession>
<dbReference type="Gene3D" id="3.30.230.10">
    <property type="match status" value="1"/>
</dbReference>
<evidence type="ECO:0000259" key="9">
    <source>
        <dbReference type="Pfam" id="PF08544"/>
    </source>
</evidence>
<dbReference type="GO" id="GO:0016114">
    <property type="term" value="P:terpenoid biosynthetic process"/>
    <property type="evidence" value="ECO:0007669"/>
    <property type="project" value="InterPro"/>
</dbReference>
<feature type="domain" description="GHMP kinase N-terminal" evidence="8">
    <location>
        <begin position="64"/>
        <end position="150"/>
    </location>
</feature>
<dbReference type="Proteomes" id="UP000837675">
    <property type="component" value="Unassembled WGS sequence"/>
</dbReference>
<reference evidence="10" key="1">
    <citation type="submission" date="2021-06" db="EMBL/GenBank/DDBJ databases">
        <authorList>
            <person name="Nardi T."/>
            <person name="Nardi T."/>
        </authorList>
    </citation>
    <scope>NUCLEOTIDE SEQUENCE</scope>
</reference>
<dbReference type="Gene3D" id="3.30.70.890">
    <property type="entry name" value="GHMP kinase, C-terminal domain"/>
    <property type="match status" value="1"/>
</dbReference>
<gene>
    <name evidence="10" type="ORF">MHYMCMPASI_00957</name>
</gene>
<evidence type="ECO:0000256" key="1">
    <source>
        <dbReference type="ARBA" id="ARBA00009684"/>
    </source>
</evidence>
<organism evidence="10 11">
    <name type="scientific">Hyalomma marginatum</name>
    <dbReference type="NCBI Taxonomy" id="34627"/>
    <lineage>
        <taxon>Eukaryota</taxon>
        <taxon>Metazoa</taxon>
        <taxon>Ecdysozoa</taxon>
        <taxon>Arthropoda</taxon>
        <taxon>Chelicerata</taxon>
        <taxon>Arachnida</taxon>
        <taxon>Acari</taxon>
        <taxon>Parasitiformes</taxon>
        <taxon>Ixodida</taxon>
        <taxon>Ixodoidea</taxon>
        <taxon>Ixodidae</taxon>
        <taxon>Hyalomminae</taxon>
        <taxon>Hyalomma</taxon>
    </lineage>
</organism>
<dbReference type="HAMAP" id="MF_00061">
    <property type="entry name" value="IspE"/>
    <property type="match status" value="1"/>
</dbReference>
<dbReference type="GO" id="GO:0050515">
    <property type="term" value="F:4-(cytidine 5'-diphospho)-2-C-methyl-D-erythritol kinase activity"/>
    <property type="evidence" value="ECO:0007669"/>
    <property type="project" value="UniProtKB-EC"/>
</dbReference>
<evidence type="ECO:0000256" key="7">
    <source>
        <dbReference type="ARBA" id="ARBA00032554"/>
    </source>
</evidence>
<feature type="domain" description="GHMP kinase C-terminal" evidence="9">
    <location>
        <begin position="209"/>
        <end position="273"/>
    </location>
</feature>
<comment type="caution">
    <text evidence="10">The sequence shown here is derived from an EMBL/GenBank/DDBJ whole genome shotgun (WGS) entry which is preliminary data.</text>
</comment>
<evidence type="ECO:0000256" key="3">
    <source>
        <dbReference type="ARBA" id="ARBA00022679"/>
    </source>
</evidence>